<dbReference type="AlphaFoldDB" id="A0A2G5T0J8"/>
<organism evidence="2 3">
    <name type="scientific">Caenorhabditis nigoni</name>
    <dbReference type="NCBI Taxonomy" id="1611254"/>
    <lineage>
        <taxon>Eukaryota</taxon>
        <taxon>Metazoa</taxon>
        <taxon>Ecdysozoa</taxon>
        <taxon>Nematoda</taxon>
        <taxon>Chromadorea</taxon>
        <taxon>Rhabditida</taxon>
        <taxon>Rhabditina</taxon>
        <taxon>Rhabditomorpha</taxon>
        <taxon>Rhabditoidea</taxon>
        <taxon>Rhabditidae</taxon>
        <taxon>Peloderinae</taxon>
        <taxon>Caenorhabditis</taxon>
    </lineage>
</organism>
<accession>A0A2G5T0J8</accession>
<sequence length="136" mass="15277">MSDINNAEPKTKECGYLYLTITALLIAIFSAGLTLMIASYMYHGSYEPFELPPEVTTSNVKRMIVSHKKVILFKIEAKNRCYILPSTMSKEIAFSKFSFVNSALTKELLLDVADYEGVEFCGSTPAYILEKSKPQQ</sequence>
<gene>
    <name evidence="2" type="primary">Cni-C11G10.1</name>
    <name evidence="2" type="synonym">Cnig_chr_X.g25861</name>
    <name evidence="2" type="ORF">B9Z55_025861</name>
</gene>
<dbReference type="Proteomes" id="UP000230233">
    <property type="component" value="Chromosome X"/>
</dbReference>
<dbReference type="EMBL" id="PDUG01000006">
    <property type="protein sequence ID" value="PIC20790.1"/>
    <property type="molecule type" value="Genomic_DNA"/>
</dbReference>
<keyword evidence="3" id="KW-1185">Reference proteome</keyword>
<comment type="caution">
    <text evidence="2">The sequence shown here is derived from an EMBL/GenBank/DDBJ whole genome shotgun (WGS) entry which is preliminary data.</text>
</comment>
<evidence type="ECO:0000313" key="3">
    <source>
        <dbReference type="Proteomes" id="UP000230233"/>
    </source>
</evidence>
<keyword evidence="1" id="KW-0812">Transmembrane</keyword>
<keyword evidence="1" id="KW-0472">Membrane</keyword>
<protein>
    <submittedName>
        <fullName evidence="2">Uncharacterized protein</fullName>
    </submittedName>
</protein>
<evidence type="ECO:0000256" key="1">
    <source>
        <dbReference type="SAM" id="Phobius"/>
    </source>
</evidence>
<proteinExistence type="predicted"/>
<dbReference type="OrthoDB" id="5795961at2759"/>
<name>A0A2G5T0J8_9PELO</name>
<keyword evidence="1" id="KW-1133">Transmembrane helix</keyword>
<evidence type="ECO:0000313" key="2">
    <source>
        <dbReference type="EMBL" id="PIC20790.1"/>
    </source>
</evidence>
<reference evidence="3" key="1">
    <citation type="submission" date="2017-10" db="EMBL/GenBank/DDBJ databases">
        <title>Rapid genome shrinkage in a self-fertile nematode reveals novel sperm competition proteins.</title>
        <authorList>
            <person name="Yin D."/>
            <person name="Schwarz E.M."/>
            <person name="Thomas C.G."/>
            <person name="Felde R.L."/>
            <person name="Korf I.F."/>
            <person name="Cutter A.D."/>
            <person name="Schartner C.M."/>
            <person name="Ralston E.J."/>
            <person name="Meyer B.J."/>
            <person name="Haag E.S."/>
        </authorList>
    </citation>
    <scope>NUCLEOTIDE SEQUENCE [LARGE SCALE GENOMIC DNA]</scope>
    <source>
        <strain evidence="3">JU1422</strain>
    </source>
</reference>
<feature type="transmembrane region" description="Helical" evidence="1">
    <location>
        <begin position="16"/>
        <end position="42"/>
    </location>
</feature>